<dbReference type="RefSeq" id="WP_008317890.1">
    <property type="nucleotide sequence ID" value="NZ_AOLN01000004.1"/>
</dbReference>
<dbReference type="PRINTS" id="PR00469">
    <property type="entry name" value="PNDRDTASEII"/>
</dbReference>
<evidence type="ECO:0000256" key="3">
    <source>
        <dbReference type="SAM" id="MobiDB-lite"/>
    </source>
</evidence>
<dbReference type="EMBL" id="AOLN01000004">
    <property type="protein sequence ID" value="ELZ98056.1"/>
    <property type="molecule type" value="Genomic_DNA"/>
</dbReference>
<dbReference type="AlphaFoldDB" id="M0IMN9"/>
<gene>
    <name evidence="5" type="ORF">C440_02373</name>
</gene>
<dbReference type="InterPro" id="IPR036188">
    <property type="entry name" value="FAD/NAD-bd_sf"/>
</dbReference>
<keyword evidence="1" id="KW-0285">Flavoprotein</keyword>
<dbReference type="PRINTS" id="PR00368">
    <property type="entry name" value="FADPNR"/>
</dbReference>
<dbReference type="PATRIC" id="fig|662479.7.peg.488"/>
<keyword evidence="6" id="KW-1185">Reference proteome</keyword>
<organism evidence="5 6">
    <name type="scientific">Haloferax mucosum ATCC BAA-1512</name>
    <dbReference type="NCBI Taxonomy" id="662479"/>
    <lineage>
        <taxon>Archaea</taxon>
        <taxon>Methanobacteriati</taxon>
        <taxon>Methanobacteriota</taxon>
        <taxon>Stenosarchaea group</taxon>
        <taxon>Halobacteria</taxon>
        <taxon>Halobacteriales</taxon>
        <taxon>Haloferacaceae</taxon>
        <taxon>Haloferax</taxon>
    </lineage>
</organism>
<evidence type="ECO:0000256" key="1">
    <source>
        <dbReference type="ARBA" id="ARBA00022630"/>
    </source>
</evidence>
<dbReference type="Proteomes" id="UP000011550">
    <property type="component" value="Unassembled WGS sequence"/>
</dbReference>
<feature type="domain" description="FAD-dependent oxidoreductase 2 FAD-binding" evidence="4">
    <location>
        <begin position="25"/>
        <end position="57"/>
    </location>
</feature>
<dbReference type="GO" id="GO:0016491">
    <property type="term" value="F:oxidoreductase activity"/>
    <property type="evidence" value="ECO:0007669"/>
    <property type="project" value="UniProtKB-KW"/>
</dbReference>
<protein>
    <submittedName>
        <fullName evidence="5">Thioredoxin reductase</fullName>
    </submittedName>
</protein>
<sequence length="257" mass="28447">MEYPDPRPTAEEQTIELSDAQPGYDVLIIGGGPAGSSAGVFTARAELETLIVEDGRSTLRKCAHLENYLGFPAGVNPSVFRTMMRDHTATSGCDRLQKPVTAVSPGDDTRFAVEVEDTTIRTDIVLITSWSRIEYLEGFDVETTVEDHGDIEVLCSDDAGRTTVTGLYAAGRIAREPHQAIVNAGAGARTARTIIEAERPEFYNDWVVPEGYYESWNRTVPPGVEEISHEERKARERRSEAVMQSYFARDEDGRSEE</sequence>
<dbReference type="STRING" id="662479.C440_02373"/>
<dbReference type="Gene3D" id="3.50.50.60">
    <property type="entry name" value="FAD/NAD(P)-binding domain"/>
    <property type="match status" value="1"/>
</dbReference>
<reference evidence="5 6" key="1">
    <citation type="journal article" date="2014" name="PLoS Genet.">
        <title>Phylogenetically driven sequencing of extremely halophilic archaea reveals strategies for static and dynamic osmo-response.</title>
        <authorList>
            <person name="Becker E.A."/>
            <person name="Seitzer P.M."/>
            <person name="Tritt A."/>
            <person name="Larsen D."/>
            <person name="Krusor M."/>
            <person name="Yao A.I."/>
            <person name="Wu D."/>
            <person name="Madern D."/>
            <person name="Eisen J.A."/>
            <person name="Darling A.E."/>
            <person name="Facciotti M.T."/>
        </authorList>
    </citation>
    <scope>NUCLEOTIDE SEQUENCE [LARGE SCALE GENOMIC DNA]</scope>
    <source>
        <strain evidence="5 6">ATCC BAA-1512</strain>
    </source>
</reference>
<evidence type="ECO:0000313" key="6">
    <source>
        <dbReference type="Proteomes" id="UP000011550"/>
    </source>
</evidence>
<evidence type="ECO:0000256" key="2">
    <source>
        <dbReference type="ARBA" id="ARBA00023002"/>
    </source>
</evidence>
<accession>M0IMN9</accession>
<dbReference type="SUPFAM" id="SSF51905">
    <property type="entry name" value="FAD/NAD(P)-binding domain"/>
    <property type="match status" value="1"/>
</dbReference>
<feature type="compositionally biased region" description="Basic and acidic residues" evidence="3">
    <location>
        <begin position="227"/>
        <end position="240"/>
    </location>
</feature>
<feature type="region of interest" description="Disordered" evidence="3">
    <location>
        <begin position="227"/>
        <end position="257"/>
    </location>
</feature>
<feature type="compositionally biased region" description="Basic and acidic residues" evidence="3">
    <location>
        <begin position="248"/>
        <end position="257"/>
    </location>
</feature>
<evidence type="ECO:0000313" key="5">
    <source>
        <dbReference type="EMBL" id="ELZ98056.1"/>
    </source>
</evidence>
<comment type="caution">
    <text evidence="5">The sequence shown here is derived from an EMBL/GenBank/DDBJ whole genome shotgun (WGS) entry which is preliminary data.</text>
</comment>
<dbReference type="PANTHER" id="PTHR48105">
    <property type="entry name" value="THIOREDOXIN REDUCTASE 1-RELATED-RELATED"/>
    <property type="match status" value="1"/>
</dbReference>
<dbReference type="Pfam" id="PF00890">
    <property type="entry name" value="FAD_binding_2"/>
    <property type="match status" value="1"/>
</dbReference>
<keyword evidence="2" id="KW-0560">Oxidoreductase</keyword>
<dbReference type="InterPro" id="IPR050097">
    <property type="entry name" value="Ferredoxin-NADP_redctase_2"/>
</dbReference>
<name>M0IMN9_9EURY</name>
<evidence type="ECO:0000259" key="4">
    <source>
        <dbReference type="Pfam" id="PF00890"/>
    </source>
</evidence>
<dbReference type="InterPro" id="IPR003953">
    <property type="entry name" value="FAD-dep_OxRdtase_2_FAD-bd"/>
</dbReference>
<proteinExistence type="predicted"/>